<dbReference type="AlphaFoldDB" id="A0A9D1WT39"/>
<reference evidence="3" key="1">
    <citation type="journal article" date="2021" name="PeerJ">
        <title>Extensive microbial diversity within the chicken gut microbiome revealed by metagenomics and culture.</title>
        <authorList>
            <person name="Gilroy R."/>
            <person name="Ravi A."/>
            <person name="Getino M."/>
            <person name="Pursley I."/>
            <person name="Horton D.L."/>
            <person name="Alikhan N.F."/>
            <person name="Baker D."/>
            <person name="Gharbi K."/>
            <person name="Hall N."/>
            <person name="Watson M."/>
            <person name="Adriaenssens E.M."/>
            <person name="Foster-Nyarko E."/>
            <person name="Jarju S."/>
            <person name="Secka A."/>
            <person name="Antonio M."/>
            <person name="Oren A."/>
            <person name="Chaudhuri R.R."/>
            <person name="La Ragione R."/>
            <person name="Hildebrand F."/>
            <person name="Pallen M.J."/>
        </authorList>
    </citation>
    <scope>NUCLEOTIDE SEQUENCE</scope>
    <source>
        <strain evidence="3">CHK188-5543</strain>
    </source>
</reference>
<name>A0A9D1WT39_9FIRM</name>
<keyword evidence="2" id="KW-1133">Transmembrane helix</keyword>
<evidence type="ECO:0000256" key="2">
    <source>
        <dbReference type="SAM" id="Phobius"/>
    </source>
</evidence>
<sequence length="162" mass="18368">MAQHLKEENEQFDQLLLQALQERAQQEDRYFASLLDAQMDPLQAGLGAEEPERELPPEQLDSPAAPRSVCRLFKRIRKWGVALAAVFVLVCMLPLVSDASIVDFFRGIFHPADTYVSLEEAERMAEQCRVEIIGKGGWNAFYFPQNLPSGFEIQEIQPGKKC</sequence>
<accession>A0A9D1WT39</accession>
<keyword evidence="2" id="KW-0472">Membrane</keyword>
<evidence type="ECO:0000256" key="1">
    <source>
        <dbReference type="SAM" id="Coils"/>
    </source>
</evidence>
<keyword evidence="2" id="KW-0812">Transmembrane</keyword>
<keyword evidence="1" id="KW-0175">Coiled coil</keyword>
<evidence type="ECO:0000313" key="3">
    <source>
        <dbReference type="EMBL" id="HIX66346.1"/>
    </source>
</evidence>
<gene>
    <name evidence="3" type="ORF">H9736_08875</name>
</gene>
<comment type="caution">
    <text evidence="3">The sequence shown here is derived from an EMBL/GenBank/DDBJ whole genome shotgun (WGS) entry which is preliminary data.</text>
</comment>
<protein>
    <submittedName>
        <fullName evidence="3">Uncharacterized protein</fullName>
    </submittedName>
</protein>
<reference evidence="3" key="2">
    <citation type="submission" date="2021-04" db="EMBL/GenBank/DDBJ databases">
        <authorList>
            <person name="Gilroy R."/>
        </authorList>
    </citation>
    <scope>NUCLEOTIDE SEQUENCE</scope>
    <source>
        <strain evidence="3">CHK188-5543</strain>
    </source>
</reference>
<evidence type="ECO:0000313" key="4">
    <source>
        <dbReference type="Proteomes" id="UP000886800"/>
    </source>
</evidence>
<dbReference type="Proteomes" id="UP000886800">
    <property type="component" value="Unassembled WGS sequence"/>
</dbReference>
<dbReference type="EMBL" id="DXES01000187">
    <property type="protein sequence ID" value="HIX66346.1"/>
    <property type="molecule type" value="Genomic_DNA"/>
</dbReference>
<feature type="non-terminal residue" evidence="3">
    <location>
        <position position="162"/>
    </location>
</feature>
<feature type="coiled-coil region" evidence="1">
    <location>
        <begin position="2"/>
        <end position="29"/>
    </location>
</feature>
<organism evidence="3 4">
    <name type="scientific">Candidatus Anaerotruncus excrementipullorum</name>
    <dbReference type="NCBI Taxonomy" id="2838465"/>
    <lineage>
        <taxon>Bacteria</taxon>
        <taxon>Bacillati</taxon>
        <taxon>Bacillota</taxon>
        <taxon>Clostridia</taxon>
        <taxon>Eubacteriales</taxon>
        <taxon>Oscillospiraceae</taxon>
        <taxon>Anaerotruncus</taxon>
    </lineage>
</organism>
<proteinExistence type="predicted"/>
<feature type="transmembrane region" description="Helical" evidence="2">
    <location>
        <begin position="79"/>
        <end position="96"/>
    </location>
</feature>